<dbReference type="AlphaFoldDB" id="E2BKG9"/>
<evidence type="ECO:0000256" key="1">
    <source>
        <dbReference type="ARBA" id="ARBA00004123"/>
    </source>
</evidence>
<dbReference type="STRING" id="610380.E2BKG9"/>
<evidence type="ECO:0000259" key="7">
    <source>
        <dbReference type="PROSITE" id="PS50097"/>
    </source>
</evidence>
<keyword evidence="4" id="KW-0862">Zinc</keyword>
<evidence type="ECO:0000313" key="9">
    <source>
        <dbReference type="Proteomes" id="UP000008237"/>
    </source>
</evidence>
<dbReference type="InterPro" id="IPR007588">
    <property type="entry name" value="Znf_FLYWCH"/>
</dbReference>
<feature type="region of interest" description="Disordered" evidence="6">
    <location>
        <begin position="296"/>
        <end position="323"/>
    </location>
</feature>
<dbReference type="InterPro" id="IPR000210">
    <property type="entry name" value="BTB/POZ_dom"/>
</dbReference>
<dbReference type="Proteomes" id="UP000008237">
    <property type="component" value="Unassembled WGS sequence"/>
</dbReference>
<feature type="compositionally biased region" description="Basic residues" evidence="6">
    <location>
        <begin position="150"/>
        <end position="163"/>
    </location>
</feature>
<name>E2BKG9_HARSA</name>
<protein>
    <submittedName>
        <fullName evidence="8">Protein abrupt</fullName>
    </submittedName>
</protein>
<accession>E2BKG9</accession>
<dbReference type="Gene3D" id="3.30.710.10">
    <property type="entry name" value="Potassium Channel Kv1.1, Chain A"/>
    <property type="match status" value="1"/>
</dbReference>
<dbReference type="InParanoid" id="E2BKG9"/>
<dbReference type="Pfam" id="PF00651">
    <property type="entry name" value="BTB"/>
    <property type="match status" value="1"/>
</dbReference>
<dbReference type="InterPro" id="IPR011333">
    <property type="entry name" value="SKP1/BTB/POZ_sf"/>
</dbReference>
<dbReference type="GO" id="GO:0005634">
    <property type="term" value="C:nucleus"/>
    <property type="evidence" value="ECO:0007669"/>
    <property type="project" value="UniProtKB-SubCell"/>
</dbReference>
<dbReference type="SMART" id="SM00225">
    <property type="entry name" value="BTB"/>
    <property type="match status" value="1"/>
</dbReference>
<proteinExistence type="predicted"/>
<evidence type="ECO:0000256" key="6">
    <source>
        <dbReference type="SAM" id="MobiDB-lite"/>
    </source>
</evidence>
<dbReference type="Gene3D" id="2.20.25.240">
    <property type="match status" value="1"/>
</dbReference>
<dbReference type="PROSITE" id="PS50097">
    <property type="entry name" value="BTB"/>
    <property type="match status" value="1"/>
</dbReference>
<dbReference type="OrthoDB" id="2311693at2759"/>
<dbReference type="OMA" id="RSHYRCA"/>
<evidence type="ECO:0000256" key="4">
    <source>
        <dbReference type="ARBA" id="ARBA00022833"/>
    </source>
</evidence>
<organism evidence="9">
    <name type="scientific">Harpegnathos saltator</name>
    <name type="common">Jerdon's jumping ant</name>
    <dbReference type="NCBI Taxonomy" id="610380"/>
    <lineage>
        <taxon>Eukaryota</taxon>
        <taxon>Metazoa</taxon>
        <taxon>Ecdysozoa</taxon>
        <taxon>Arthropoda</taxon>
        <taxon>Hexapoda</taxon>
        <taxon>Insecta</taxon>
        <taxon>Pterygota</taxon>
        <taxon>Neoptera</taxon>
        <taxon>Endopterygota</taxon>
        <taxon>Hymenoptera</taxon>
        <taxon>Apocrita</taxon>
        <taxon>Aculeata</taxon>
        <taxon>Formicoidea</taxon>
        <taxon>Formicidae</taxon>
        <taxon>Ponerinae</taxon>
        <taxon>Ponerini</taxon>
        <taxon>Harpegnathos</taxon>
    </lineage>
</organism>
<evidence type="ECO:0000313" key="8">
    <source>
        <dbReference type="EMBL" id="EFN83809.1"/>
    </source>
</evidence>
<dbReference type="PANTHER" id="PTHR23110">
    <property type="entry name" value="BTB DOMAIN TRANSCRIPTION FACTOR"/>
    <property type="match status" value="1"/>
</dbReference>
<dbReference type="PANTHER" id="PTHR23110:SF99">
    <property type="entry name" value="BROAD-COMPLEX CORE PROTEIN ISOFORM 6"/>
    <property type="match status" value="1"/>
</dbReference>
<dbReference type="SUPFAM" id="SSF54695">
    <property type="entry name" value="POZ domain"/>
    <property type="match status" value="1"/>
</dbReference>
<evidence type="ECO:0000256" key="2">
    <source>
        <dbReference type="ARBA" id="ARBA00022723"/>
    </source>
</evidence>
<sequence>MTSGLLSHLSENNLVDVTLAVDGQLITAHKLILSVCSPYFKNIFKTNPCQHPVVILKDIKHMEIAALLKFMYQGEVNVKREDLPTFLKMAQIFQIKGLEDCEGQIMPIINNYVNASHAENNSENVNTLSNTSSEQGNKRKLSDGSASSHKISKRNIRKRKKHPPKNENNLIQEPKDNINSNDDIYLLSDDNQKDENNSEDEDSKCEIENSDSSNDDQEIIALTNKSNSNDNTMQSEVPVTYRLSARGRPQLVHAGYVYNMTSRSEGLNRLHYRCAEQHRGCRGKCAVISETFMPTGVDDHNHPPAYESEYDYRKKKGLDTDSV</sequence>
<feature type="compositionally biased region" description="Polar residues" evidence="6">
    <location>
        <begin position="166"/>
        <end position="182"/>
    </location>
</feature>
<comment type="subcellular location">
    <subcellularLocation>
        <location evidence="1">Nucleus</location>
    </subcellularLocation>
</comment>
<feature type="domain" description="BTB" evidence="7">
    <location>
        <begin position="15"/>
        <end position="80"/>
    </location>
</feature>
<gene>
    <name evidence="8" type="ORF">EAI_12633</name>
</gene>
<dbReference type="CDD" id="cd18315">
    <property type="entry name" value="BTB_POZ_BAB-like"/>
    <property type="match status" value="1"/>
</dbReference>
<evidence type="ECO:0000256" key="5">
    <source>
        <dbReference type="ARBA" id="ARBA00023242"/>
    </source>
</evidence>
<keyword evidence="2" id="KW-0479">Metal-binding</keyword>
<dbReference type="Pfam" id="PF04500">
    <property type="entry name" value="FLYWCH"/>
    <property type="match status" value="1"/>
</dbReference>
<feature type="compositionally biased region" description="Polar residues" evidence="6">
    <location>
        <begin position="122"/>
        <end position="135"/>
    </location>
</feature>
<evidence type="ECO:0000256" key="3">
    <source>
        <dbReference type="ARBA" id="ARBA00022771"/>
    </source>
</evidence>
<dbReference type="InterPro" id="IPR051095">
    <property type="entry name" value="Dros_DevTransReg"/>
</dbReference>
<dbReference type="GO" id="GO:0006357">
    <property type="term" value="P:regulation of transcription by RNA polymerase II"/>
    <property type="evidence" value="ECO:0007669"/>
    <property type="project" value="TreeGrafter"/>
</dbReference>
<feature type="region of interest" description="Disordered" evidence="6">
    <location>
        <begin position="122"/>
        <end position="216"/>
    </location>
</feature>
<keyword evidence="3" id="KW-0863">Zinc-finger</keyword>
<dbReference type="EMBL" id="GL448795">
    <property type="protein sequence ID" value="EFN83809.1"/>
    <property type="molecule type" value="Genomic_DNA"/>
</dbReference>
<reference evidence="8 9" key="1">
    <citation type="journal article" date="2010" name="Science">
        <title>Genomic comparison of the ants Camponotus floridanus and Harpegnathos saltator.</title>
        <authorList>
            <person name="Bonasio R."/>
            <person name="Zhang G."/>
            <person name="Ye C."/>
            <person name="Mutti N.S."/>
            <person name="Fang X."/>
            <person name="Qin N."/>
            <person name="Donahue G."/>
            <person name="Yang P."/>
            <person name="Li Q."/>
            <person name="Li C."/>
            <person name="Zhang P."/>
            <person name="Huang Z."/>
            <person name="Berger S.L."/>
            <person name="Reinberg D."/>
            <person name="Wang J."/>
            <person name="Liebig J."/>
        </authorList>
    </citation>
    <scope>NUCLEOTIDE SEQUENCE [LARGE SCALE GENOMIC DNA]</scope>
    <source>
        <strain evidence="8 9">R22 G/1</strain>
    </source>
</reference>
<dbReference type="GO" id="GO:0008270">
    <property type="term" value="F:zinc ion binding"/>
    <property type="evidence" value="ECO:0007669"/>
    <property type="project" value="UniProtKB-KW"/>
</dbReference>
<keyword evidence="5" id="KW-0539">Nucleus</keyword>
<keyword evidence="9" id="KW-1185">Reference proteome</keyword>